<dbReference type="GO" id="GO:0043200">
    <property type="term" value="P:response to amino acid"/>
    <property type="evidence" value="ECO:0007669"/>
    <property type="project" value="TreeGrafter"/>
</dbReference>
<keyword evidence="1" id="KW-0805">Transcription regulation</keyword>
<accession>A0A3S1A0B2</accession>
<protein>
    <submittedName>
        <fullName evidence="5">Winged helix-turn-helix transcriptional regulator</fullName>
    </submittedName>
</protein>
<dbReference type="PRINTS" id="PR00033">
    <property type="entry name" value="HTHASNC"/>
</dbReference>
<evidence type="ECO:0000313" key="6">
    <source>
        <dbReference type="Proteomes" id="UP000281118"/>
    </source>
</evidence>
<dbReference type="OrthoDB" id="5476at2"/>
<reference evidence="5 6" key="1">
    <citation type="submission" date="2018-12" db="EMBL/GenBank/DDBJ databases">
        <title>The genome sequences of Variovorax guangxiensis DSM 27352.</title>
        <authorList>
            <person name="Gao J."/>
            <person name="Sun J."/>
        </authorList>
    </citation>
    <scope>NUCLEOTIDE SEQUENCE [LARGE SCALE GENOMIC DNA]</scope>
    <source>
        <strain evidence="5 6">DSM 27352</strain>
    </source>
</reference>
<dbReference type="GO" id="GO:0043565">
    <property type="term" value="F:sequence-specific DNA binding"/>
    <property type="evidence" value="ECO:0007669"/>
    <property type="project" value="InterPro"/>
</dbReference>
<evidence type="ECO:0000256" key="3">
    <source>
        <dbReference type="ARBA" id="ARBA00023163"/>
    </source>
</evidence>
<dbReference type="Pfam" id="PF13412">
    <property type="entry name" value="HTH_24"/>
    <property type="match status" value="1"/>
</dbReference>
<dbReference type="GO" id="GO:0005829">
    <property type="term" value="C:cytosol"/>
    <property type="evidence" value="ECO:0007669"/>
    <property type="project" value="TreeGrafter"/>
</dbReference>
<dbReference type="InterPro" id="IPR000485">
    <property type="entry name" value="AsnC-type_HTH_dom"/>
</dbReference>
<dbReference type="PANTHER" id="PTHR30154">
    <property type="entry name" value="LEUCINE-RESPONSIVE REGULATORY PROTEIN"/>
    <property type="match status" value="1"/>
</dbReference>
<dbReference type="EMBL" id="RXFT01000001">
    <property type="protein sequence ID" value="RUR65450.1"/>
    <property type="molecule type" value="Genomic_DNA"/>
</dbReference>
<dbReference type="AlphaFoldDB" id="A0A3S1A0B2"/>
<dbReference type="RefSeq" id="WP_126018156.1">
    <property type="nucleotide sequence ID" value="NZ_RXFT01000001.1"/>
</dbReference>
<dbReference type="InterPro" id="IPR011991">
    <property type="entry name" value="ArsR-like_HTH"/>
</dbReference>
<dbReference type="Gene3D" id="3.30.70.920">
    <property type="match status" value="1"/>
</dbReference>
<dbReference type="SUPFAM" id="SSF46785">
    <property type="entry name" value="Winged helix' DNA-binding domain"/>
    <property type="match status" value="1"/>
</dbReference>
<dbReference type="Gene3D" id="1.10.10.10">
    <property type="entry name" value="Winged helix-like DNA-binding domain superfamily/Winged helix DNA-binding domain"/>
    <property type="match status" value="1"/>
</dbReference>
<keyword evidence="3" id="KW-0804">Transcription</keyword>
<dbReference type="CDD" id="cd00090">
    <property type="entry name" value="HTH_ARSR"/>
    <property type="match status" value="1"/>
</dbReference>
<dbReference type="Pfam" id="PF01037">
    <property type="entry name" value="AsnC_trans_reg"/>
    <property type="match status" value="1"/>
</dbReference>
<organism evidence="5 6">
    <name type="scientific">Variovorax guangxiensis</name>
    <dbReference type="NCBI Taxonomy" id="1775474"/>
    <lineage>
        <taxon>Bacteria</taxon>
        <taxon>Pseudomonadati</taxon>
        <taxon>Pseudomonadota</taxon>
        <taxon>Betaproteobacteria</taxon>
        <taxon>Burkholderiales</taxon>
        <taxon>Comamonadaceae</taxon>
        <taxon>Variovorax</taxon>
    </lineage>
</organism>
<gene>
    <name evidence="5" type="ORF">EJP67_00085</name>
</gene>
<dbReference type="PANTHER" id="PTHR30154:SF53">
    <property type="entry name" value="HTH-TYPE TRANSCRIPTIONAL REGULATOR LRPC"/>
    <property type="match status" value="1"/>
</dbReference>
<evidence type="ECO:0000256" key="1">
    <source>
        <dbReference type="ARBA" id="ARBA00023015"/>
    </source>
</evidence>
<dbReference type="SUPFAM" id="SSF54909">
    <property type="entry name" value="Dimeric alpha+beta barrel"/>
    <property type="match status" value="1"/>
</dbReference>
<dbReference type="InterPro" id="IPR019888">
    <property type="entry name" value="Tscrpt_reg_AsnC-like"/>
</dbReference>
<evidence type="ECO:0000313" key="5">
    <source>
        <dbReference type="EMBL" id="RUR65450.1"/>
    </source>
</evidence>
<dbReference type="Proteomes" id="UP000281118">
    <property type="component" value="Unassembled WGS sequence"/>
</dbReference>
<dbReference type="InterPro" id="IPR011008">
    <property type="entry name" value="Dimeric_a/b-barrel"/>
</dbReference>
<sequence length="154" mass="16908">MEIDSKNWQILEVLQADARTSLTALARQVGLSVPSTSERVKRLEEAGVLAGYRAVVPPRKVGYTVTALVGITTPQPDKALLLKLLEGRNEVLECFHVTGQDSYVLKVAARDIEHLEAFVSAINHLGETRTSIVMSVPIPPRAVTAPNMEKQPRR</sequence>
<dbReference type="GO" id="GO:0006355">
    <property type="term" value="P:regulation of DNA-templated transcription"/>
    <property type="evidence" value="ECO:0007669"/>
    <property type="project" value="UniProtKB-ARBA"/>
</dbReference>
<dbReference type="SMART" id="SM00344">
    <property type="entry name" value="HTH_ASNC"/>
    <property type="match status" value="1"/>
</dbReference>
<dbReference type="InterPro" id="IPR036388">
    <property type="entry name" value="WH-like_DNA-bd_sf"/>
</dbReference>
<evidence type="ECO:0000256" key="2">
    <source>
        <dbReference type="ARBA" id="ARBA00023125"/>
    </source>
</evidence>
<proteinExistence type="predicted"/>
<feature type="domain" description="HTH asnC-type" evidence="4">
    <location>
        <begin position="3"/>
        <end position="64"/>
    </location>
</feature>
<keyword evidence="2" id="KW-0238">DNA-binding</keyword>
<dbReference type="InterPro" id="IPR036390">
    <property type="entry name" value="WH_DNA-bd_sf"/>
</dbReference>
<dbReference type="PROSITE" id="PS50956">
    <property type="entry name" value="HTH_ASNC_2"/>
    <property type="match status" value="1"/>
</dbReference>
<name>A0A3S1A0B2_9BURK</name>
<evidence type="ECO:0000259" key="4">
    <source>
        <dbReference type="PROSITE" id="PS50956"/>
    </source>
</evidence>
<comment type="caution">
    <text evidence="5">The sequence shown here is derived from an EMBL/GenBank/DDBJ whole genome shotgun (WGS) entry which is preliminary data.</text>
</comment>
<dbReference type="PROSITE" id="PS00519">
    <property type="entry name" value="HTH_ASNC_1"/>
    <property type="match status" value="1"/>
</dbReference>
<dbReference type="InterPro" id="IPR019887">
    <property type="entry name" value="Tscrpt_reg_AsnC/Lrp_C"/>
</dbReference>
<dbReference type="InterPro" id="IPR019885">
    <property type="entry name" value="Tscrpt_reg_HTH_AsnC-type_CS"/>
</dbReference>